<dbReference type="Proteomes" id="UP000484015">
    <property type="component" value="Unassembled WGS sequence"/>
</dbReference>
<dbReference type="EMBL" id="WNLA01000008">
    <property type="protein sequence ID" value="MTW03233.1"/>
    <property type="molecule type" value="Genomic_DNA"/>
</dbReference>
<evidence type="ECO:0000313" key="2">
    <source>
        <dbReference type="Proteomes" id="UP000484015"/>
    </source>
</evidence>
<dbReference type="RefSeq" id="WP_155439612.1">
    <property type="nucleotide sequence ID" value="NZ_WNLA01000008.1"/>
</dbReference>
<protein>
    <submittedName>
        <fullName evidence="1">Uncharacterized protein</fullName>
    </submittedName>
</protein>
<accession>A0A6L6Q019</accession>
<organism evidence="1 2">
    <name type="scientific">Pseudoduganella ginsengisoli</name>
    <dbReference type="NCBI Taxonomy" id="1462440"/>
    <lineage>
        <taxon>Bacteria</taxon>
        <taxon>Pseudomonadati</taxon>
        <taxon>Pseudomonadota</taxon>
        <taxon>Betaproteobacteria</taxon>
        <taxon>Burkholderiales</taxon>
        <taxon>Oxalobacteraceae</taxon>
        <taxon>Telluria group</taxon>
        <taxon>Pseudoduganella</taxon>
    </lineage>
</organism>
<evidence type="ECO:0000313" key="1">
    <source>
        <dbReference type="EMBL" id="MTW03233.1"/>
    </source>
</evidence>
<keyword evidence="2" id="KW-1185">Reference proteome</keyword>
<proteinExistence type="predicted"/>
<dbReference type="AlphaFoldDB" id="A0A6L6Q019"/>
<reference evidence="1 2" key="1">
    <citation type="submission" date="2019-11" db="EMBL/GenBank/DDBJ databases">
        <title>Type strains purchased from KCTC, JCM and DSMZ.</title>
        <authorList>
            <person name="Lu H."/>
        </authorList>
    </citation>
    <scope>NUCLEOTIDE SEQUENCE [LARGE SCALE GENOMIC DNA]</scope>
    <source>
        <strain evidence="1 2">KCTC 42409</strain>
    </source>
</reference>
<name>A0A6L6Q019_9BURK</name>
<comment type="caution">
    <text evidence="1">The sequence shown here is derived from an EMBL/GenBank/DDBJ whole genome shotgun (WGS) entry which is preliminary data.</text>
</comment>
<gene>
    <name evidence="1" type="ORF">GM668_14185</name>
</gene>
<sequence>MYEEREMRMVDEIVRTIKDALTAGGVEGAALRALTEEISFSMAAIIDGSAYMELNDDHLVPVLGFAEGRMRDRLLVPLEGGSSLHGLVPGYIEANFGEEID</sequence>